<reference evidence="1 2" key="1">
    <citation type="journal article" date="2011" name="J. Bacteriol.">
        <title>Complete genome sequences of the chemolithoautotrophic Oligotropha carboxidovorans strains OM4 and OM5.</title>
        <authorList>
            <person name="Volland S."/>
            <person name="Rachinger M."/>
            <person name="Strittmatter A."/>
            <person name="Daniel R."/>
            <person name="Gottschalk G."/>
            <person name="Meyer O."/>
        </authorList>
    </citation>
    <scope>NUCLEOTIDE SEQUENCE [LARGE SCALE GENOMIC DNA]</scope>
    <source>
        <strain evidence="2">ATCC 49405 / DSM 1227 / KCTC 32145 / OM5</strain>
    </source>
</reference>
<dbReference type="AlphaFoldDB" id="F8BUD3"/>
<evidence type="ECO:0000313" key="1">
    <source>
        <dbReference type="EMBL" id="AEI06586.1"/>
    </source>
</evidence>
<proteinExistence type="predicted"/>
<dbReference type="KEGG" id="ocg:OCA5_c18730"/>
<organism evidence="1 2">
    <name type="scientific">Afipia carboxidovorans (strain ATCC 49405 / DSM 1227 / KCTC 32145 / OM5)</name>
    <name type="common">Oligotropha carboxidovorans</name>
    <dbReference type="NCBI Taxonomy" id="504832"/>
    <lineage>
        <taxon>Bacteria</taxon>
        <taxon>Pseudomonadati</taxon>
        <taxon>Pseudomonadota</taxon>
        <taxon>Alphaproteobacteria</taxon>
        <taxon>Hyphomicrobiales</taxon>
        <taxon>Nitrobacteraceae</taxon>
        <taxon>Afipia</taxon>
    </lineage>
</organism>
<dbReference type="OrthoDB" id="8265273at2"/>
<gene>
    <name evidence="1" type="ordered locus">OCA5_c18730</name>
</gene>
<dbReference type="STRING" id="504832.OCA5_c18730"/>
<dbReference type="RefSeq" id="WP_013913098.1">
    <property type="nucleotide sequence ID" value="NC_011386.1"/>
</dbReference>
<dbReference type="InterPro" id="IPR043733">
    <property type="entry name" value="DUF5677"/>
</dbReference>
<dbReference type="eggNOG" id="ENOG50336R2">
    <property type="taxonomic scope" value="Bacteria"/>
</dbReference>
<accession>F8BUD3</accession>
<keyword evidence="2" id="KW-1185">Reference proteome</keyword>
<dbReference type="Proteomes" id="UP000007730">
    <property type="component" value="Chromosome"/>
</dbReference>
<dbReference type="EMBL" id="CP002826">
    <property type="protein sequence ID" value="AEI06586.1"/>
    <property type="molecule type" value="Genomic_DNA"/>
</dbReference>
<evidence type="ECO:0000313" key="2">
    <source>
        <dbReference type="Proteomes" id="UP000007730"/>
    </source>
</evidence>
<protein>
    <submittedName>
        <fullName evidence="1">Uncharacterized protein</fullName>
    </submittedName>
</protein>
<dbReference type="Pfam" id="PF18928">
    <property type="entry name" value="DUF5677"/>
    <property type="match status" value="1"/>
</dbReference>
<sequence>MLGHSVPKIERVEVRQETVLSFKSESEFTSLAVSLMVETASYCCVAAGTMGAEPTWDRDKAAVGGNMVRQYKLLDSFLDQVCQRRDETSMILARLVFETTVNIRFLIKNFSKSLIDSYVAYSLRHERKLRDKIRKAIHARNGVVLPIEDRMLQSIERAAKSARIALDEIDLKDKRPWGGKNTFDKARDVDLEELYLAAFGGGSHSIHGNWQEIYANHVEWDGEANFEPKLNWRTPRPQMVTTLALVINETLKIYFQFIGEDELSDHFTPLLDDLRSRVVELIDAHERYLSTKHWPAI</sequence>
<name>F8BUD3_AFIC5</name>
<dbReference type="HOGENOM" id="CLU_936390_0_0_5"/>